<dbReference type="Proteomes" id="UP000028302">
    <property type="component" value="Unassembled WGS sequence"/>
</dbReference>
<dbReference type="Gene3D" id="3.50.50.60">
    <property type="entry name" value="FAD/NAD(P)-binding domain"/>
    <property type="match status" value="1"/>
</dbReference>
<dbReference type="eggNOG" id="COG2907">
    <property type="taxonomic scope" value="Bacteria"/>
</dbReference>
<evidence type="ECO:0000313" key="2">
    <source>
        <dbReference type="EMBL" id="KEZ79286.1"/>
    </source>
</evidence>
<dbReference type="STRING" id="1304275.C41B8_01015"/>
<proteinExistence type="predicted"/>
<protein>
    <submittedName>
        <fullName evidence="2">Amine oxidase</fullName>
    </submittedName>
</protein>
<dbReference type="OrthoDB" id="20837at2"/>
<dbReference type="Gene3D" id="3.30.70.1990">
    <property type="match status" value="1"/>
</dbReference>
<gene>
    <name evidence="2" type="ORF">C41B8_01015</name>
</gene>
<comment type="caution">
    <text evidence="2">The sequence shown here is derived from an EMBL/GenBank/DDBJ whole genome shotgun (WGS) entry which is preliminary data.</text>
</comment>
<accession>A0A084IRF2</accession>
<name>A0A084IRF2_SALHC</name>
<dbReference type="GO" id="GO:0016491">
    <property type="term" value="F:oxidoreductase activity"/>
    <property type="evidence" value="ECO:0007669"/>
    <property type="project" value="InterPro"/>
</dbReference>
<dbReference type="Gene3D" id="1.10.405.20">
    <property type="match status" value="1"/>
</dbReference>
<dbReference type="RefSeq" id="WP_037332867.1">
    <property type="nucleotide sequence ID" value="NZ_APNK01000001.1"/>
</dbReference>
<dbReference type="InterPro" id="IPR002937">
    <property type="entry name" value="Amino_oxidase"/>
</dbReference>
<organism evidence="2 3">
    <name type="scientific">Salinisphaera hydrothermalis (strain C41B8)</name>
    <dbReference type="NCBI Taxonomy" id="1304275"/>
    <lineage>
        <taxon>Bacteria</taxon>
        <taxon>Pseudomonadati</taxon>
        <taxon>Pseudomonadota</taxon>
        <taxon>Gammaproteobacteria</taxon>
        <taxon>Salinisphaerales</taxon>
        <taxon>Salinisphaeraceae</taxon>
        <taxon>Salinisphaera</taxon>
    </lineage>
</organism>
<sequence>MQTIAIIGGGIAGMGAAWLLRDTADVTLFEAADELGGHVCTIMDGEQPVDTGFIVANDRNYPYFNRFLDELGVATQPSDMSFGVSIGDGAIEWAGDNPAKLFAQPGLVRDPGHWRMIIDILRFNRRAKRMLATDQVPDMALGEFLSTYRFSEAFAARYLLPMAAAIWSTPTAGIRLFPLAAFLRFFDNHGLLDVQNRPQWHTVVGGSHAYVHAVAAVLGDRVRCATPIQRVRRQADGVTLITARGRTLHFDQVIFACHADTTVRLLVDAEPLERELLGAFAFQPNRAVLHSDASLMPKRRRVWSSWNYMADRAEVSDQRVAVTYWMNRLQSIRGPREYFVSLNPLTEPDSARVIADIGYSHPVFDRAALAAQKRLSTIQGNGGVWHVGAWSGYGFHEDGLASATRVAEALGVRAPWLG</sequence>
<keyword evidence="3" id="KW-1185">Reference proteome</keyword>
<dbReference type="InterPro" id="IPR036188">
    <property type="entry name" value="FAD/NAD-bd_sf"/>
</dbReference>
<reference evidence="2 3" key="1">
    <citation type="submission" date="2013-03" db="EMBL/GenBank/DDBJ databases">
        <title>Salinisphaera hydrothermalis C41B8 Genome Sequencing.</title>
        <authorList>
            <person name="Li C."/>
            <person name="Lai Q."/>
            <person name="Shao Z."/>
        </authorList>
    </citation>
    <scope>NUCLEOTIDE SEQUENCE [LARGE SCALE GENOMIC DNA]</scope>
    <source>
        <strain evidence="2 3">C41B8</strain>
    </source>
</reference>
<dbReference type="SUPFAM" id="SSF51905">
    <property type="entry name" value="FAD/NAD(P)-binding domain"/>
    <property type="match status" value="1"/>
</dbReference>
<evidence type="ECO:0000313" key="3">
    <source>
        <dbReference type="Proteomes" id="UP000028302"/>
    </source>
</evidence>
<dbReference type="AlphaFoldDB" id="A0A084IRF2"/>
<feature type="domain" description="Amine oxidase" evidence="1">
    <location>
        <begin position="11"/>
        <end position="274"/>
    </location>
</feature>
<dbReference type="PANTHER" id="PTHR42923:SF17">
    <property type="entry name" value="AMINE OXIDASE DOMAIN-CONTAINING PROTEIN"/>
    <property type="match status" value="1"/>
</dbReference>
<evidence type="ECO:0000259" key="1">
    <source>
        <dbReference type="Pfam" id="PF01593"/>
    </source>
</evidence>
<dbReference type="EMBL" id="APNK01000001">
    <property type="protein sequence ID" value="KEZ79286.1"/>
    <property type="molecule type" value="Genomic_DNA"/>
</dbReference>
<dbReference type="Pfam" id="PF01593">
    <property type="entry name" value="Amino_oxidase"/>
    <property type="match status" value="1"/>
</dbReference>
<dbReference type="InterPro" id="IPR050464">
    <property type="entry name" value="Zeta_carotene_desat/Oxidored"/>
</dbReference>
<dbReference type="PANTHER" id="PTHR42923">
    <property type="entry name" value="PROTOPORPHYRINOGEN OXIDASE"/>
    <property type="match status" value="1"/>
</dbReference>
<dbReference type="PATRIC" id="fig|1304275.5.peg.203"/>